<feature type="binding site" evidence="3">
    <location>
        <position position="431"/>
    </location>
    <ligand>
        <name>L-glutamate</name>
        <dbReference type="ChEBI" id="CHEBI:29985"/>
    </ligand>
</feature>
<reference evidence="6" key="1">
    <citation type="submission" date="2025-08" db="UniProtKB">
        <authorList>
            <consortium name="RefSeq"/>
        </authorList>
    </citation>
    <scope>IDENTIFICATION</scope>
    <source>
        <strain evidence="6">14028-0561.14</strain>
        <tissue evidence="6">Whole fly</tissue>
    </source>
</reference>
<feature type="binding site" evidence="3">
    <location>
        <begin position="407"/>
        <end position="409"/>
    </location>
    <ligand>
        <name>L-glutamate</name>
        <dbReference type="ChEBI" id="CHEBI:29985"/>
    </ligand>
</feature>
<dbReference type="SUPFAM" id="SSF56235">
    <property type="entry name" value="N-terminal nucleophile aminohydrolases (Ntn hydrolases)"/>
    <property type="match status" value="1"/>
</dbReference>
<dbReference type="InterPro" id="IPR043138">
    <property type="entry name" value="GGT_lsub"/>
</dbReference>
<accession>A0A6P4IN66</accession>
<dbReference type="PANTHER" id="PTHR11686">
    <property type="entry name" value="GAMMA GLUTAMYL TRANSPEPTIDASE"/>
    <property type="match status" value="1"/>
</dbReference>
<gene>
    <name evidence="6" type="primary">LOC108080261</name>
</gene>
<keyword evidence="1" id="KW-1199">Hemostasis impairing toxin</keyword>
<dbReference type="GeneID" id="108080261"/>
<dbReference type="InterPro" id="IPR043137">
    <property type="entry name" value="GGT_ssub_C"/>
</dbReference>
<keyword evidence="4" id="KW-0472">Membrane</keyword>
<dbReference type="GO" id="GO:0036374">
    <property type="term" value="F:glutathione hydrolase activity"/>
    <property type="evidence" value="ECO:0007669"/>
    <property type="project" value="InterPro"/>
</dbReference>
<dbReference type="FunFam" id="1.10.246.130:FF:000001">
    <property type="entry name" value="Gamma-glutamyltransferase 5 isoform 1"/>
    <property type="match status" value="1"/>
</dbReference>
<dbReference type="InterPro" id="IPR029055">
    <property type="entry name" value="Ntn_hydrolases_N"/>
</dbReference>
<dbReference type="Gene3D" id="1.10.246.130">
    <property type="match status" value="1"/>
</dbReference>
<dbReference type="GO" id="GO:0006751">
    <property type="term" value="P:glutathione catabolic process"/>
    <property type="evidence" value="ECO:0007669"/>
    <property type="project" value="InterPro"/>
</dbReference>
<evidence type="ECO:0000256" key="2">
    <source>
        <dbReference type="PIRSR" id="PIRSR600101-1"/>
    </source>
</evidence>
<organism evidence="5 6">
    <name type="scientific">Drosophila kikkawai</name>
    <name type="common">Fruit fly</name>
    <dbReference type="NCBI Taxonomy" id="30033"/>
    <lineage>
        <taxon>Eukaryota</taxon>
        <taxon>Metazoa</taxon>
        <taxon>Ecdysozoa</taxon>
        <taxon>Arthropoda</taxon>
        <taxon>Hexapoda</taxon>
        <taxon>Insecta</taxon>
        <taxon>Pterygota</taxon>
        <taxon>Neoptera</taxon>
        <taxon>Endopterygota</taxon>
        <taxon>Diptera</taxon>
        <taxon>Brachycera</taxon>
        <taxon>Muscomorpha</taxon>
        <taxon>Ephydroidea</taxon>
        <taxon>Drosophilidae</taxon>
        <taxon>Drosophila</taxon>
        <taxon>Sophophora</taxon>
    </lineage>
</organism>
<dbReference type="Proteomes" id="UP001652661">
    <property type="component" value="Chromosome X"/>
</dbReference>
<dbReference type="Gene3D" id="3.60.20.40">
    <property type="match status" value="1"/>
</dbReference>
<dbReference type="RefSeq" id="XP_017030412.1">
    <property type="nucleotide sequence ID" value="XM_017174923.2"/>
</dbReference>
<evidence type="ECO:0000256" key="1">
    <source>
        <dbReference type="ARBA" id="ARBA00084097"/>
    </source>
</evidence>
<proteinExistence type="predicted"/>
<keyword evidence="1" id="KW-1202">Platelet aggregation activating toxin</keyword>
<feature type="active site" description="Nucleophile" evidence="2">
    <location>
        <position position="389"/>
    </location>
</feature>
<protein>
    <submittedName>
        <fullName evidence="6">Glutathione hydrolase 1 proenzyme isoform X1</fullName>
    </submittedName>
</protein>
<feature type="binding site" evidence="3">
    <location>
        <position position="482"/>
    </location>
    <ligand>
        <name>L-glutamate</name>
        <dbReference type="ChEBI" id="CHEBI:29985"/>
    </ligand>
</feature>
<keyword evidence="6" id="KW-0378">Hydrolase</keyword>
<keyword evidence="1" id="KW-0800">Toxin</keyword>
<dbReference type="PANTHER" id="PTHR11686:SF72">
    <property type="entry name" value="GAMMA-GLUTAMYL TRANSPEPTIDASE, ISOFORM A"/>
    <property type="match status" value="1"/>
</dbReference>
<feature type="transmembrane region" description="Helical" evidence="4">
    <location>
        <begin position="20"/>
        <end position="43"/>
    </location>
</feature>
<dbReference type="GO" id="GO:0005886">
    <property type="term" value="C:plasma membrane"/>
    <property type="evidence" value="ECO:0007669"/>
    <property type="project" value="TreeGrafter"/>
</dbReference>
<feature type="binding site" evidence="3">
    <location>
        <begin position="459"/>
        <end position="460"/>
    </location>
    <ligand>
        <name>L-glutamate</name>
        <dbReference type="ChEBI" id="CHEBI:29985"/>
    </ligand>
</feature>
<feature type="binding site" evidence="3">
    <location>
        <position position="120"/>
    </location>
    <ligand>
        <name>L-glutamate</name>
        <dbReference type="ChEBI" id="CHEBI:29985"/>
    </ligand>
</feature>
<sequence length="586" mass="64220">MLYVEIFDAFGDLLIGCCKKYAVCWIILAVAVVGVTLGLVFGLRGKTEEPRRMGAVASNGMGCAEVGGNILDIGGSAADAAIATMLCEGVMLPHSLGVGGGFVATIYSKETGFIETLIARETAPAASSQDMFVGREITGAISSAIPSEIYGYSKLHDKYGRLPWKMLFQPTIDLCRRGIEVSRYLAGVLEREEERIRSEPSMAEIFINPKTDEVYKQGEIMYRHRLAETLEIVAEEGAQVIYGGGRVGRKLVEDIQEMGGIITEEDLQNYDVRWELPLHSRFNGGYELFTSPLPTSGAVLTFILNVMEPLFTSNTDKYWQRLIETFKHAYGHRTNLGDIHFEPDVQEVYENLIDPAFAAEIRKLIRDNTTFNDMAYYGANFTNVEDHGTAHISVLAPNGDAISVTSTINSHLGAKVRSRQTGIILNDEMDDFSTPGKVNTYGIPASPANYIKPGKRPISSTCPSIVLDTHGNVKLIVGGAGGSKITTSVAQTILRYFVLNEPIERAVNAGRLHHQLAPMTIDVEPDVPRHTVAYLRAIGHEINFLENDKAYSAQTAIGIMSSEPHPVCDRRRVGSSAVVVEPERLD</sequence>
<dbReference type="AlphaFoldDB" id="A0A6P4IN66"/>
<evidence type="ECO:0000313" key="5">
    <source>
        <dbReference type="Proteomes" id="UP001652661"/>
    </source>
</evidence>
<name>A0A6P4IN66_DROKI</name>
<keyword evidence="4" id="KW-0812">Transmembrane</keyword>
<dbReference type="PRINTS" id="PR01210">
    <property type="entry name" value="GGTRANSPTASE"/>
</dbReference>
<dbReference type="FunFam" id="3.60.20.40:FF:000001">
    <property type="entry name" value="Gamma-glutamyltranspeptidase 1"/>
    <property type="match status" value="1"/>
</dbReference>
<dbReference type="Pfam" id="PF01019">
    <property type="entry name" value="G_glu_transpept"/>
    <property type="match status" value="1"/>
</dbReference>
<keyword evidence="4" id="KW-1133">Transmembrane helix</keyword>
<evidence type="ECO:0000256" key="4">
    <source>
        <dbReference type="SAM" id="Phobius"/>
    </source>
</evidence>
<dbReference type="OrthoDB" id="1081007at2759"/>
<evidence type="ECO:0000313" key="6">
    <source>
        <dbReference type="RefSeq" id="XP_017030412.1"/>
    </source>
</evidence>
<keyword evidence="5" id="KW-1185">Reference proteome</keyword>
<dbReference type="InterPro" id="IPR000101">
    <property type="entry name" value="GGT_peptidase"/>
</dbReference>
<evidence type="ECO:0000256" key="3">
    <source>
        <dbReference type="PIRSR" id="PIRSR600101-2"/>
    </source>
</evidence>